<evidence type="ECO:0000256" key="3">
    <source>
        <dbReference type="ARBA" id="ARBA00023204"/>
    </source>
</evidence>
<dbReference type="Proteomes" id="UP000265520">
    <property type="component" value="Unassembled WGS sequence"/>
</dbReference>
<dbReference type="CDD" id="cd22667">
    <property type="entry name" value="FHA_NBN"/>
    <property type="match status" value="1"/>
</dbReference>
<evidence type="ECO:0000259" key="6">
    <source>
        <dbReference type="PROSITE" id="PS50006"/>
    </source>
</evidence>
<dbReference type="PANTHER" id="PTHR12162">
    <property type="entry name" value="NIBRIN-RELATED"/>
    <property type="match status" value="1"/>
</dbReference>
<dbReference type="SUPFAM" id="SSF49879">
    <property type="entry name" value="SMAD/FHA domain"/>
    <property type="match status" value="1"/>
</dbReference>
<keyword evidence="8" id="KW-1185">Reference proteome</keyword>
<dbReference type="InterPro" id="IPR000253">
    <property type="entry name" value="FHA_dom"/>
</dbReference>
<dbReference type="AlphaFoldDB" id="A0A392NEK4"/>
<proteinExistence type="inferred from homology"/>
<dbReference type="PROSITE" id="PS50006">
    <property type="entry name" value="FHA_DOMAIN"/>
    <property type="match status" value="1"/>
</dbReference>
<comment type="subcellular location">
    <subcellularLocation>
        <location evidence="1">Nucleus</location>
    </subcellularLocation>
</comment>
<keyword evidence="4" id="KW-0539">Nucleus</keyword>
<evidence type="ECO:0000256" key="2">
    <source>
        <dbReference type="ARBA" id="ARBA00022763"/>
    </source>
</evidence>
<reference evidence="7 8" key="1">
    <citation type="journal article" date="2018" name="Front. Plant Sci.">
        <title>Red Clover (Trifolium pratense) and Zigzag Clover (T. medium) - A Picture of Genomic Similarities and Differences.</title>
        <authorList>
            <person name="Dluhosova J."/>
            <person name="Istvanek J."/>
            <person name="Nedelnik J."/>
            <person name="Repkova J."/>
        </authorList>
    </citation>
    <scope>NUCLEOTIDE SEQUENCE [LARGE SCALE GENOMIC DNA]</scope>
    <source>
        <strain evidence="8">cv. 10/8</strain>
        <tissue evidence="7">Leaf</tissue>
    </source>
</reference>
<feature type="non-terminal residue" evidence="7">
    <location>
        <position position="1"/>
    </location>
</feature>
<keyword evidence="2" id="KW-0227">DNA damage</keyword>
<dbReference type="InterPro" id="IPR040227">
    <property type="entry name" value="Nibrin-rel"/>
</dbReference>
<name>A0A392NEK4_9FABA</name>
<evidence type="ECO:0000313" key="7">
    <source>
        <dbReference type="EMBL" id="MCH97488.1"/>
    </source>
</evidence>
<dbReference type="GO" id="GO:0000724">
    <property type="term" value="P:double-strand break repair via homologous recombination"/>
    <property type="evidence" value="ECO:0007669"/>
    <property type="project" value="TreeGrafter"/>
</dbReference>
<dbReference type="Gene3D" id="2.60.200.20">
    <property type="match status" value="1"/>
</dbReference>
<dbReference type="GO" id="GO:0003684">
    <property type="term" value="F:damaged DNA binding"/>
    <property type="evidence" value="ECO:0007669"/>
    <property type="project" value="TreeGrafter"/>
</dbReference>
<gene>
    <name evidence="7" type="ORF">A2U01_0018483</name>
</gene>
<protein>
    <submittedName>
        <fullName evidence="7">Nibrin-like</fullName>
    </submittedName>
</protein>
<sequence>TGCDVIITKDKGVSRVHAEIVVNTMNMLNSRHLSASVQIRDCSKYGTFVSKNVGLKKKVHELPNKEAALQDGDLVSFGTGSATYKFCHVPLILFNCSSNQVDRSLEKKISSIGQ</sequence>
<accession>A0A392NEK4</accession>
<dbReference type="GO" id="GO:0030870">
    <property type="term" value="C:Mre11 complex"/>
    <property type="evidence" value="ECO:0007669"/>
    <property type="project" value="InterPro"/>
</dbReference>
<dbReference type="PANTHER" id="PTHR12162:SF0">
    <property type="entry name" value="NIBRIN"/>
    <property type="match status" value="1"/>
</dbReference>
<keyword evidence="3" id="KW-0234">DNA repair</keyword>
<dbReference type="GO" id="GO:0007095">
    <property type="term" value="P:mitotic G2 DNA damage checkpoint signaling"/>
    <property type="evidence" value="ECO:0007669"/>
    <property type="project" value="InterPro"/>
</dbReference>
<feature type="domain" description="FHA" evidence="6">
    <location>
        <begin position="1"/>
        <end position="50"/>
    </location>
</feature>
<comment type="caution">
    <text evidence="7">The sequence shown here is derived from an EMBL/GenBank/DDBJ whole genome shotgun (WGS) entry which is preliminary data.</text>
</comment>
<evidence type="ECO:0000313" key="8">
    <source>
        <dbReference type="Proteomes" id="UP000265520"/>
    </source>
</evidence>
<dbReference type="EMBL" id="LXQA010035079">
    <property type="protein sequence ID" value="MCH97488.1"/>
    <property type="molecule type" value="Genomic_DNA"/>
</dbReference>
<comment type="similarity">
    <text evidence="5">Belongs to the Nibrin family.</text>
</comment>
<evidence type="ECO:0000256" key="5">
    <source>
        <dbReference type="ARBA" id="ARBA00044757"/>
    </source>
</evidence>
<dbReference type="Pfam" id="PF00498">
    <property type="entry name" value="FHA"/>
    <property type="match status" value="1"/>
</dbReference>
<organism evidence="7 8">
    <name type="scientific">Trifolium medium</name>
    <dbReference type="NCBI Taxonomy" id="97028"/>
    <lineage>
        <taxon>Eukaryota</taxon>
        <taxon>Viridiplantae</taxon>
        <taxon>Streptophyta</taxon>
        <taxon>Embryophyta</taxon>
        <taxon>Tracheophyta</taxon>
        <taxon>Spermatophyta</taxon>
        <taxon>Magnoliopsida</taxon>
        <taxon>eudicotyledons</taxon>
        <taxon>Gunneridae</taxon>
        <taxon>Pentapetalae</taxon>
        <taxon>rosids</taxon>
        <taxon>fabids</taxon>
        <taxon>Fabales</taxon>
        <taxon>Fabaceae</taxon>
        <taxon>Papilionoideae</taxon>
        <taxon>50 kb inversion clade</taxon>
        <taxon>NPAAA clade</taxon>
        <taxon>Hologalegina</taxon>
        <taxon>IRL clade</taxon>
        <taxon>Trifolieae</taxon>
        <taxon>Trifolium</taxon>
    </lineage>
</organism>
<evidence type="ECO:0000256" key="4">
    <source>
        <dbReference type="ARBA" id="ARBA00023242"/>
    </source>
</evidence>
<evidence type="ECO:0000256" key="1">
    <source>
        <dbReference type="ARBA" id="ARBA00004123"/>
    </source>
</evidence>
<dbReference type="InterPro" id="IPR008984">
    <property type="entry name" value="SMAD_FHA_dom_sf"/>
</dbReference>